<accession>A0A0A9DNW7</accession>
<reference evidence="1" key="2">
    <citation type="journal article" date="2015" name="Data Brief">
        <title>Shoot transcriptome of the giant reed, Arundo donax.</title>
        <authorList>
            <person name="Barrero R.A."/>
            <person name="Guerrero F.D."/>
            <person name="Moolhuijzen P."/>
            <person name="Goolsby J.A."/>
            <person name="Tidwell J."/>
            <person name="Bellgard S.E."/>
            <person name="Bellgard M.I."/>
        </authorList>
    </citation>
    <scope>NUCLEOTIDE SEQUENCE</scope>
    <source>
        <tissue evidence="1">Shoot tissue taken approximately 20 cm above the soil surface</tissue>
    </source>
</reference>
<evidence type="ECO:0000313" key="1">
    <source>
        <dbReference type="EMBL" id="JAD90264.1"/>
    </source>
</evidence>
<sequence>MCCSGCPGMQQRTWISLHGIGSSWRSQRTQNQCGGCLIIGRGWCPNKMGILT</sequence>
<name>A0A0A9DNW7_ARUDO</name>
<organism evidence="1">
    <name type="scientific">Arundo donax</name>
    <name type="common">Giant reed</name>
    <name type="synonym">Donax arundinaceus</name>
    <dbReference type="NCBI Taxonomy" id="35708"/>
    <lineage>
        <taxon>Eukaryota</taxon>
        <taxon>Viridiplantae</taxon>
        <taxon>Streptophyta</taxon>
        <taxon>Embryophyta</taxon>
        <taxon>Tracheophyta</taxon>
        <taxon>Spermatophyta</taxon>
        <taxon>Magnoliopsida</taxon>
        <taxon>Liliopsida</taxon>
        <taxon>Poales</taxon>
        <taxon>Poaceae</taxon>
        <taxon>PACMAD clade</taxon>
        <taxon>Arundinoideae</taxon>
        <taxon>Arundineae</taxon>
        <taxon>Arundo</taxon>
    </lineage>
</organism>
<dbReference type="EMBL" id="GBRH01207631">
    <property type="protein sequence ID" value="JAD90264.1"/>
    <property type="molecule type" value="Transcribed_RNA"/>
</dbReference>
<reference evidence="1" key="1">
    <citation type="submission" date="2014-09" db="EMBL/GenBank/DDBJ databases">
        <authorList>
            <person name="Magalhaes I.L.F."/>
            <person name="Oliveira U."/>
            <person name="Santos F.R."/>
            <person name="Vidigal T.H.D.A."/>
            <person name="Brescovit A.D."/>
            <person name="Santos A.J."/>
        </authorList>
    </citation>
    <scope>NUCLEOTIDE SEQUENCE</scope>
    <source>
        <tissue evidence="1">Shoot tissue taken approximately 20 cm above the soil surface</tissue>
    </source>
</reference>
<protein>
    <submittedName>
        <fullName evidence="1">Uncharacterized protein</fullName>
    </submittedName>
</protein>
<dbReference type="AlphaFoldDB" id="A0A0A9DNW7"/>
<proteinExistence type="predicted"/>